<evidence type="ECO:0000256" key="7">
    <source>
        <dbReference type="ARBA" id="ARBA00022777"/>
    </source>
</evidence>
<feature type="transmembrane region" description="Helical" evidence="14">
    <location>
        <begin position="440"/>
        <end position="463"/>
    </location>
</feature>
<evidence type="ECO:0000313" key="19">
    <source>
        <dbReference type="Proteomes" id="UP000827721"/>
    </source>
</evidence>
<evidence type="ECO:0000256" key="4">
    <source>
        <dbReference type="ARBA" id="ARBA00022692"/>
    </source>
</evidence>
<comment type="similarity">
    <text evidence="13">Belongs to the protein kinase superfamily. Ser/Thr protein kinase family.</text>
</comment>
<dbReference type="EC" id="2.7.11.1" evidence="13"/>
<keyword evidence="3 13" id="KW-0808">Transferase</keyword>
<name>A0ABQ8HF78_9ROSI</name>
<dbReference type="Pfam" id="PF00954">
    <property type="entry name" value="S_locus_glycop"/>
    <property type="match status" value="1"/>
</dbReference>
<keyword evidence="4 14" id="KW-0812">Transmembrane</keyword>
<dbReference type="SMART" id="SM00108">
    <property type="entry name" value="B_lectin"/>
    <property type="match status" value="1"/>
</dbReference>
<dbReference type="PIRSF" id="PIRSF000641">
    <property type="entry name" value="SRK"/>
    <property type="match status" value="1"/>
</dbReference>
<protein>
    <recommendedName>
        <fullName evidence="13">Receptor-like serine/threonine-protein kinase</fullName>
        <ecNumber evidence="13">2.7.11.1</ecNumber>
    </recommendedName>
</protein>
<dbReference type="InterPro" id="IPR036426">
    <property type="entry name" value="Bulb-type_lectin_dom_sf"/>
</dbReference>
<dbReference type="Gene3D" id="3.30.200.20">
    <property type="entry name" value="Phosphorylase Kinase, domain 1"/>
    <property type="match status" value="1"/>
</dbReference>
<dbReference type="InterPro" id="IPR001480">
    <property type="entry name" value="Bulb-type_lectin_dom"/>
</dbReference>
<evidence type="ECO:0000256" key="11">
    <source>
        <dbReference type="ARBA" id="ARBA00023157"/>
    </source>
</evidence>
<reference evidence="18 19" key="1">
    <citation type="submission" date="2021-02" db="EMBL/GenBank/DDBJ databases">
        <title>Plant Genome Project.</title>
        <authorList>
            <person name="Zhang R.-G."/>
        </authorList>
    </citation>
    <scope>NUCLEOTIDE SEQUENCE [LARGE SCALE GENOMIC DNA]</scope>
    <source>
        <tissue evidence="18">Leaves</tissue>
    </source>
</reference>
<keyword evidence="6 13" id="KW-0547">Nucleotide-binding</keyword>
<dbReference type="Gene3D" id="2.90.10.10">
    <property type="entry name" value="Bulb-type lectin domain"/>
    <property type="match status" value="2"/>
</dbReference>
<evidence type="ECO:0000256" key="9">
    <source>
        <dbReference type="ARBA" id="ARBA00022989"/>
    </source>
</evidence>
<evidence type="ECO:0000313" key="18">
    <source>
        <dbReference type="EMBL" id="KAH7557289.1"/>
    </source>
</evidence>
<comment type="catalytic activity">
    <reaction evidence="13">
        <text>L-seryl-[protein] + ATP = O-phospho-L-seryl-[protein] + ADP + H(+)</text>
        <dbReference type="Rhea" id="RHEA:17989"/>
        <dbReference type="Rhea" id="RHEA-COMP:9863"/>
        <dbReference type="Rhea" id="RHEA-COMP:11604"/>
        <dbReference type="ChEBI" id="CHEBI:15378"/>
        <dbReference type="ChEBI" id="CHEBI:29999"/>
        <dbReference type="ChEBI" id="CHEBI:30616"/>
        <dbReference type="ChEBI" id="CHEBI:83421"/>
        <dbReference type="ChEBI" id="CHEBI:456216"/>
        <dbReference type="EC" id="2.7.11.1"/>
    </reaction>
</comment>
<dbReference type="InterPro" id="IPR000858">
    <property type="entry name" value="S_locus_glycoprot_dom"/>
</dbReference>
<keyword evidence="10 14" id="KW-0472">Membrane</keyword>
<dbReference type="SUPFAM" id="SSF51110">
    <property type="entry name" value="alpha-D-mannose-specific plant lectins"/>
    <property type="match status" value="2"/>
</dbReference>
<dbReference type="InterPro" id="IPR024171">
    <property type="entry name" value="SRK-like_kinase"/>
</dbReference>
<comment type="subcellular location">
    <subcellularLocation>
        <location evidence="1">Membrane</location>
        <topology evidence="1">Single-pass membrane protein</topology>
    </subcellularLocation>
</comment>
<keyword evidence="19" id="KW-1185">Reference proteome</keyword>
<dbReference type="InterPro" id="IPR003609">
    <property type="entry name" value="Pan_app"/>
</dbReference>
<dbReference type="PANTHER" id="PTHR47974:SF13">
    <property type="entry name" value="G-TYPE LECTIN S-RECEPTOR-LIKE SERINE_THREONINE-PROTEIN KINASE SD3-1"/>
    <property type="match status" value="1"/>
</dbReference>
<evidence type="ECO:0000259" key="16">
    <source>
        <dbReference type="PROSITE" id="PS50927"/>
    </source>
</evidence>
<accession>A0ABQ8HF78</accession>
<keyword evidence="9 14" id="KW-1133">Transmembrane helix</keyword>
<dbReference type="InterPro" id="IPR011009">
    <property type="entry name" value="Kinase-like_dom_sf"/>
</dbReference>
<comment type="caution">
    <text evidence="18">The sequence shown here is derived from an EMBL/GenBank/DDBJ whole genome shotgun (WGS) entry which is preliminary data.</text>
</comment>
<keyword evidence="2 13" id="KW-0723">Serine/threonine-protein kinase</keyword>
<dbReference type="InterPro" id="IPR001245">
    <property type="entry name" value="Ser-Thr/Tyr_kinase_cat_dom"/>
</dbReference>
<feature type="domain" description="Bulb-type lectin" evidence="16">
    <location>
        <begin position="157"/>
        <end position="275"/>
    </location>
</feature>
<keyword evidence="12" id="KW-0325">Glycoprotein</keyword>
<dbReference type="PANTHER" id="PTHR47974">
    <property type="entry name" value="OS07G0415500 PROTEIN"/>
    <property type="match status" value="1"/>
</dbReference>
<dbReference type="SUPFAM" id="SSF56112">
    <property type="entry name" value="Protein kinase-like (PK-like)"/>
    <property type="match status" value="1"/>
</dbReference>
<feature type="domain" description="Protein kinase" evidence="15">
    <location>
        <begin position="472"/>
        <end position="756"/>
    </location>
</feature>
<evidence type="ECO:0000256" key="14">
    <source>
        <dbReference type="SAM" id="Phobius"/>
    </source>
</evidence>
<dbReference type="Pfam" id="PF07714">
    <property type="entry name" value="PK_Tyr_Ser-Thr"/>
    <property type="match status" value="1"/>
</dbReference>
<sequence>MLQHERLFLNSSFLLCIYGLLLFRAVFANISLGSKLTVVENDLWVSSNGVFALGFFNRSDQPNQFSVGIRFNSKSIPVDKQTVVWVAGADATVGNNSYFQLRQNGELVLFDCSKEITVWTIKTSKLNVTSAVLLDDGNFVLLNDKKDIIWQSFDTPSNTLLPGQKFSAFKTLRAESTNPLSSYYSLYMNALGQLQLDWESSVNYWNNGSPSRTNLTAVLTSNGTLQLLDQNSKSVWSVFGEDHDDSVNFRFLRLDVDGNLRLYSWVEVSQSWRSVWQAVENQCYVFATCGERGICVLNASGFHDCRCLFKPTSSSTSNCLLPYQQECRSSPTLVAYEHTSLYGMYPANDSSLESSLEKCKLSCLHDAQCTAVTFRNSGHAQCQMMKTRYVSGYSDPSVGSISFVKKCPYSDPLAADPGFPMNSQPSSPLKQSYRICGPCLIGAASGTIVVFILIQLGIGFSLIRRRKAIRRKATFAFTGQNSKGLIMLSFCEIKELSQDFKYQMGPQMFKGIQPDNQSVAIKELNATIDERKFRSSVSKIGNIHHKNLVKLEGYCCELRHRYLVYEFAKNGSVSKYIEDSKLCKKLTWRKRVDICLCVARALCYLHTECREFVNHGNLKCENVLLDEKFEAKVTEFGLTSFLCEASAYSLSAEKDVEDFGKMMLILVSGCQEVEGVSQRAYKEWMEGQAERVVDKRIDGGMDKEELERVLRIAFWCLQMDQRMRPSMGEVVKVLEGTLTVDPSPPPFAFQEQDSSD</sequence>
<evidence type="ECO:0000256" key="2">
    <source>
        <dbReference type="ARBA" id="ARBA00022527"/>
    </source>
</evidence>
<evidence type="ECO:0000256" key="8">
    <source>
        <dbReference type="ARBA" id="ARBA00022840"/>
    </source>
</evidence>
<evidence type="ECO:0000256" key="10">
    <source>
        <dbReference type="ARBA" id="ARBA00023136"/>
    </source>
</evidence>
<dbReference type="CDD" id="cd00028">
    <property type="entry name" value="B_lectin"/>
    <property type="match status" value="1"/>
</dbReference>
<keyword evidence="5" id="KW-0732">Signal</keyword>
<dbReference type="Pfam" id="PF01453">
    <property type="entry name" value="B_lectin"/>
    <property type="match status" value="1"/>
</dbReference>
<dbReference type="SMART" id="SM00473">
    <property type="entry name" value="PAN_AP"/>
    <property type="match status" value="1"/>
</dbReference>
<evidence type="ECO:0000259" key="17">
    <source>
        <dbReference type="PROSITE" id="PS50948"/>
    </source>
</evidence>
<keyword evidence="7 13" id="KW-0418">Kinase</keyword>
<evidence type="ECO:0000256" key="12">
    <source>
        <dbReference type="ARBA" id="ARBA00023180"/>
    </source>
</evidence>
<dbReference type="PROSITE" id="PS50927">
    <property type="entry name" value="BULB_LECTIN"/>
    <property type="match status" value="2"/>
</dbReference>
<dbReference type="PROSITE" id="PS50011">
    <property type="entry name" value="PROTEIN_KINASE_DOM"/>
    <property type="match status" value="1"/>
</dbReference>
<feature type="domain" description="Apple" evidence="17">
    <location>
        <begin position="327"/>
        <end position="407"/>
    </location>
</feature>
<evidence type="ECO:0000256" key="13">
    <source>
        <dbReference type="PIRNR" id="PIRNR000641"/>
    </source>
</evidence>
<dbReference type="PROSITE" id="PS50948">
    <property type="entry name" value="PAN"/>
    <property type="match status" value="1"/>
</dbReference>
<dbReference type="EMBL" id="JAFEMO010000011">
    <property type="protein sequence ID" value="KAH7557289.1"/>
    <property type="molecule type" value="Genomic_DNA"/>
</dbReference>
<dbReference type="Gene3D" id="1.10.510.10">
    <property type="entry name" value="Transferase(Phosphotransferase) domain 1"/>
    <property type="match status" value="2"/>
</dbReference>
<gene>
    <name evidence="18" type="ORF">JRO89_XS11G0106500</name>
</gene>
<proteinExistence type="inferred from homology"/>
<feature type="domain" description="Bulb-type lectin" evidence="16">
    <location>
        <begin position="29"/>
        <end position="154"/>
    </location>
</feature>
<evidence type="ECO:0000256" key="3">
    <source>
        <dbReference type="ARBA" id="ARBA00022679"/>
    </source>
</evidence>
<keyword evidence="8 13" id="KW-0067">ATP-binding</keyword>
<comment type="catalytic activity">
    <reaction evidence="13">
        <text>L-threonyl-[protein] + ATP = O-phospho-L-threonyl-[protein] + ADP + H(+)</text>
        <dbReference type="Rhea" id="RHEA:46608"/>
        <dbReference type="Rhea" id="RHEA-COMP:11060"/>
        <dbReference type="Rhea" id="RHEA-COMP:11605"/>
        <dbReference type="ChEBI" id="CHEBI:15378"/>
        <dbReference type="ChEBI" id="CHEBI:30013"/>
        <dbReference type="ChEBI" id="CHEBI:30616"/>
        <dbReference type="ChEBI" id="CHEBI:61977"/>
        <dbReference type="ChEBI" id="CHEBI:456216"/>
        <dbReference type="EC" id="2.7.11.1"/>
    </reaction>
</comment>
<keyword evidence="11" id="KW-1015">Disulfide bond</keyword>
<evidence type="ECO:0000256" key="6">
    <source>
        <dbReference type="ARBA" id="ARBA00022741"/>
    </source>
</evidence>
<evidence type="ECO:0000256" key="5">
    <source>
        <dbReference type="ARBA" id="ARBA00022729"/>
    </source>
</evidence>
<organism evidence="18 19">
    <name type="scientific">Xanthoceras sorbifolium</name>
    <dbReference type="NCBI Taxonomy" id="99658"/>
    <lineage>
        <taxon>Eukaryota</taxon>
        <taxon>Viridiplantae</taxon>
        <taxon>Streptophyta</taxon>
        <taxon>Embryophyta</taxon>
        <taxon>Tracheophyta</taxon>
        <taxon>Spermatophyta</taxon>
        <taxon>Magnoliopsida</taxon>
        <taxon>eudicotyledons</taxon>
        <taxon>Gunneridae</taxon>
        <taxon>Pentapetalae</taxon>
        <taxon>rosids</taxon>
        <taxon>malvids</taxon>
        <taxon>Sapindales</taxon>
        <taxon>Sapindaceae</taxon>
        <taxon>Xanthoceroideae</taxon>
        <taxon>Xanthoceras</taxon>
    </lineage>
</organism>
<evidence type="ECO:0000256" key="1">
    <source>
        <dbReference type="ARBA" id="ARBA00004167"/>
    </source>
</evidence>
<dbReference type="Proteomes" id="UP000827721">
    <property type="component" value="Unassembled WGS sequence"/>
</dbReference>
<dbReference type="InterPro" id="IPR000719">
    <property type="entry name" value="Prot_kinase_dom"/>
</dbReference>
<evidence type="ECO:0000259" key="15">
    <source>
        <dbReference type="PROSITE" id="PS50011"/>
    </source>
</evidence>